<evidence type="ECO:0000313" key="1">
    <source>
        <dbReference type="EMBL" id="KEO53417.1"/>
    </source>
</evidence>
<comment type="caution">
    <text evidence="1">The sequence shown here is derived from an EMBL/GenBank/DDBJ whole genome shotgun (WGS) entry which is preliminary data.</text>
</comment>
<proteinExistence type="predicted"/>
<evidence type="ECO:0000313" key="2">
    <source>
        <dbReference type="Proteomes" id="UP000027463"/>
    </source>
</evidence>
<protein>
    <submittedName>
        <fullName evidence="1">Uncharacterized protein</fullName>
    </submittedName>
</protein>
<accession>A0ABR4TK13</accession>
<sequence length="41" mass="4957">MSHASKLSFGFFENNPDIYVWHVSVWPGFMRLRHNRYPNFA</sequence>
<dbReference type="EMBL" id="AUNC01000037">
    <property type="protein sequence ID" value="KEO53417.1"/>
    <property type="molecule type" value="Genomic_DNA"/>
</dbReference>
<keyword evidence="2" id="KW-1185">Reference proteome</keyword>
<dbReference type="Proteomes" id="UP000027463">
    <property type="component" value="Unassembled WGS sequence"/>
</dbReference>
<gene>
    <name evidence="1" type="ORF">SMB34_21130</name>
</gene>
<name>A0ABR4TK13_9PROT</name>
<reference evidence="1 2" key="1">
    <citation type="submission" date="2013-07" db="EMBL/GenBank/DDBJ databases">
        <title>Thalassospira permensis NBRC 106175 Genome Sequencing.</title>
        <authorList>
            <person name="Lai Q."/>
            <person name="Shao Z."/>
        </authorList>
    </citation>
    <scope>NUCLEOTIDE SEQUENCE [LARGE SCALE GENOMIC DNA]</scope>
    <source>
        <strain evidence="1 2">NBRC 106175</strain>
    </source>
</reference>
<organism evidence="1 2">
    <name type="scientific">Thalassospira permensis NBRC 106175</name>
    <dbReference type="NCBI Taxonomy" id="1353532"/>
    <lineage>
        <taxon>Bacteria</taxon>
        <taxon>Pseudomonadati</taxon>
        <taxon>Pseudomonadota</taxon>
        <taxon>Alphaproteobacteria</taxon>
        <taxon>Rhodospirillales</taxon>
        <taxon>Thalassospiraceae</taxon>
        <taxon>Thalassospira</taxon>
    </lineage>
</organism>